<reference evidence="2 3" key="1">
    <citation type="submission" date="2019-02" db="EMBL/GenBank/DDBJ databases">
        <title>Genome sequencing of the rare red list fungi Hericium alpestre (H. flagellum).</title>
        <authorList>
            <person name="Buettner E."/>
            <person name="Kellner H."/>
        </authorList>
    </citation>
    <scope>NUCLEOTIDE SEQUENCE [LARGE SCALE GENOMIC DNA]</scope>
    <source>
        <strain evidence="2 3">DSM 108284</strain>
    </source>
</reference>
<feature type="compositionally biased region" description="Acidic residues" evidence="1">
    <location>
        <begin position="1"/>
        <end position="15"/>
    </location>
</feature>
<protein>
    <submittedName>
        <fullName evidence="2">Uncharacterized protein</fullName>
    </submittedName>
</protein>
<evidence type="ECO:0000313" key="3">
    <source>
        <dbReference type="Proteomes" id="UP000298061"/>
    </source>
</evidence>
<evidence type="ECO:0000256" key="1">
    <source>
        <dbReference type="SAM" id="MobiDB-lite"/>
    </source>
</evidence>
<name>A0A4Y9ZHV5_9AGAM</name>
<evidence type="ECO:0000313" key="2">
    <source>
        <dbReference type="EMBL" id="TFY74004.1"/>
    </source>
</evidence>
<gene>
    <name evidence="2" type="ORF">EWM64_g10010</name>
</gene>
<accession>A0A4Y9ZHV5</accession>
<dbReference type="Proteomes" id="UP000298061">
    <property type="component" value="Unassembled WGS sequence"/>
</dbReference>
<dbReference type="OrthoDB" id="2662702at2759"/>
<feature type="region of interest" description="Disordered" evidence="1">
    <location>
        <begin position="1"/>
        <end position="36"/>
    </location>
</feature>
<dbReference type="EMBL" id="SFCI01002372">
    <property type="protein sequence ID" value="TFY74004.1"/>
    <property type="molecule type" value="Genomic_DNA"/>
</dbReference>
<proteinExistence type="predicted"/>
<organism evidence="2 3">
    <name type="scientific">Hericium alpestre</name>
    <dbReference type="NCBI Taxonomy" id="135208"/>
    <lineage>
        <taxon>Eukaryota</taxon>
        <taxon>Fungi</taxon>
        <taxon>Dikarya</taxon>
        <taxon>Basidiomycota</taxon>
        <taxon>Agaricomycotina</taxon>
        <taxon>Agaricomycetes</taxon>
        <taxon>Russulales</taxon>
        <taxon>Hericiaceae</taxon>
        <taxon>Hericium</taxon>
    </lineage>
</organism>
<feature type="compositionally biased region" description="Acidic residues" evidence="1">
    <location>
        <begin position="23"/>
        <end position="36"/>
    </location>
</feature>
<comment type="caution">
    <text evidence="2">The sequence shown here is derived from an EMBL/GenBank/DDBJ whole genome shotgun (WGS) entry which is preliminary data.</text>
</comment>
<dbReference type="AlphaFoldDB" id="A0A4Y9ZHV5"/>
<keyword evidence="3" id="KW-1185">Reference proteome</keyword>
<sequence length="104" mass="11832">MPELEEIEDELEEEEMQARIEDAVESGEVEPESEDGLVDEVAEMSANEQKELAKNVRPVRLVLGKLRKITFKTLHSTTILLPAWKSTLKDLGMKERIIPRDVST</sequence>